<sequence>MKVSTAQAEPATPLAPGPGPGAKGLRAGALGLFSSVAIGMASTAPAYSLAATLGLIVAGVGLQAPIITMLAFVPMLLIAYAFRELNATDADCGTTFTWASRAFGPRVGWMGGWGIIVADIIAMANLAEIAGIYGFRLLGYDSLAGSRLWTTVAGIAWIALTTAVCYVGIQVSAVLQCWMVCVEVVVLLLFAVTALVRVYGTGAPPTSLPVSASWFNPLHVPSAKALTEGILAAVFIYWGWDTAVAVNEETADSRNTPGRAAVVSTVLLLVVYALVATSAQAFAGIGTDGTGLGNAANAGDVLSGLGGAVFGTHGSGWFLTKLLIFTVLTSAVASTQTTILPLARTVFSMAAHKAVPSRFARVHHRFLTPTWSTVGVGAVSIGFFALLTVISGDVLADSIKAVGLAIAFYYGLTGFACVWYYRALLTRSPRDLLYKGLLPGLGGLMMLCLFCYAAFVVYADPHYGATSFDLPIIGRTGGVSVVGLGALLIGVVLMLVITREHTAALNLQRDLLPRHLPALTGVETASRYLPADSRSGVGGDWFDVIPLSSARVGLVVGDVIGHGLSAAATMGRLRTSVRVLARLDLPPDELLDRLDDVVGQNAEEQAAEERARGHARAGPDTGRDEALGVTCLYAVYDPVSGFCSMARAGHSPPAVVDPGCGAVSYPDLPAGPPLGLGGPPFQSTEFHLPDGSLLALFTDGLVQTPDHDTETGLRLLTRVLTHCHRPLEELCDRTVAALLPGPVDDDAALLLARARRLGEHQVAVWELEAEPTAVADARAATTRRLREWGLDDLAFTTELIVSELVTNAVRYAAGGPVHVRLIRDSSLVCEVSDTGHTAPNLRHAAADDEGGRGLFIIAQITQRWGTRYTPTGKTIWTDQPLPATE</sequence>
<dbReference type="Pfam" id="PF07228">
    <property type="entry name" value="SpoIIE"/>
    <property type="match status" value="1"/>
</dbReference>
<feature type="transmembrane region" description="Helical" evidence="7">
    <location>
        <begin position="220"/>
        <end position="240"/>
    </location>
</feature>
<dbReference type="InterPro" id="IPR002293">
    <property type="entry name" value="AA/rel_permease1"/>
</dbReference>
<dbReference type="InterPro" id="IPR036890">
    <property type="entry name" value="HATPase_C_sf"/>
</dbReference>
<dbReference type="InterPro" id="IPR003594">
    <property type="entry name" value="HATPase_dom"/>
</dbReference>
<evidence type="ECO:0000256" key="6">
    <source>
        <dbReference type="SAM" id="MobiDB-lite"/>
    </source>
</evidence>
<feature type="domain" description="PPM-type phosphatase" evidence="8">
    <location>
        <begin position="522"/>
        <end position="754"/>
    </location>
</feature>
<dbReference type="InterPro" id="IPR036457">
    <property type="entry name" value="PPM-type-like_dom_sf"/>
</dbReference>
<evidence type="ECO:0000256" key="7">
    <source>
        <dbReference type="SAM" id="Phobius"/>
    </source>
</evidence>
<evidence type="ECO:0000313" key="9">
    <source>
        <dbReference type="EMBL" id="MFC4517196.1"/>
    </source>
</evidence>
<dbReference type="EMBL" id="JBHSFS010000018">
    <property type="protein sequence ID" value="MFC4517196.1"/>
    <property type="molecule type" value="Genomic_DNA"/>
</dbReference>
<protein>
    <submittedName>
        <fullName evidence="9">Amino acid permease</fullName>
    </submittedName>
</protein>
<feature type="transmembrane region" description="Helical" evidence="7">
    <location>
        <begin position="27"/>
        <end position="47"/>
    </location>
</feature>
<feature type="transmembrane region" description="Helical" evidence="7">
    <location>
        <begin position="368"/>
        <end position="390"/>
    </location>
</feature>
<dbReference type="RefSeq" id="WP_417923924.1">
    <property type="nucleotide sequence ID" value="NZ_JBHSFS010000018.1"/>
</dbReference>
<feature type="region of interest" description="Disordered" evidence="6">
    <location>
        <begin position="600"/>
        <end position="621"/>
    </location>
</feature>
<dbReference type="SUPFAM" id="SSF55874">
    <property type="entry name" value="ATPase domain of HSP90 chaperone/DNA topoisomerase II/histidine kinase"/>
    <property type="match status" value="1"/>
</dbReference>
<feature type="transmembrane region" description="Helical" evidence="7">
    <location>
        <begin position="53"/>
        <end position="78"/>
    </location>
</feature>
<feature type="transmembrane region" description="Helical" evidence="7">
    <location>
        <begin position="402"/>
        <end position="421"/>
    </location>
</feature>
<keyword evidence="10" id="KW-1185">Reference proteome</keyword>
<comment type="subcellular location">
    <subcellularLocation>
        <location evidence="1">Membrane</location>
        <topology evidence="1">Multi-pass membrane protein</topology>
    </subcellularLocation>
</comment>
<feature type="transmembrane region" description="Helical" evidence="7">
    <location>
        <begin position="322"/>
        <end position="347"/>
    </location>
</feature>
<dbReference type="InterPro" id="IPR052016">
    <property type="entry name" value="Bact_Sigma-Reg"/>
</dbReference>
<evidence type="ECO:0000256" key="4">
    <source>
        <dbReference type="ARBA" id="ARBA00022989"/>
    </source>
</evidence>
<name>A0ABV9BT56_9ACTN</name>
<feature type="transmembrane region" description="Helical" evidence="7">
    <location>
        <begin position="478"/>
        <end position="497"/>
    </location>
</feature>
<keyword evidence="2 7" id="KW-0812">Transmembrane</keyword>
<dbReference type="Pfam" id="PF13520">
    <property type="entry name" value="AA_permease_2"/>
    <property type="match status" value="1"/>
</dbReference>
<feature type="transmembrane region" description="Helical" evidence="7">
    <location>
        <begin position="147"/>
        <end position="169"/>
    </location>
</feature>
<organism evidence="9 10">
    <name type="scientific">Streptomyces ehimensis</name>
    <dbReference type="NCBI Taxonomy" id="68195"/>
    <lineage>
        <taxon>Bacteria</taxon>
        <taxon>Bacillati</taxon>
        <taxon>Actinomycetota</taxon>
        <taxon>Actinomycetes</taxon>
        <taxon>Kitasatosporales</taxon>
        <taxon>Streptomycetaceae</taxon>
        <taxon>Streptomyces</taxon>
    </lineage>
</organism>
<dbReference type="Pfam" id="PF13581">
    <property type="entry name" value="HATPase_c_2"/>
    <property type="match status" value="1"/>
</dbReference>
<dbReference type="Gene3D" id="1.20.1740.10">
    <property type="entry name" value="Amino acid/polyamine transporter I"/>
    <property type="match status" value="1"/>
</dbReference>
<feature type="transmembrane region" description="Helical" evidence="7">
    <location>
        <begin position="181"/>
        <end position="200"/>
    </location>
</feature>
<evidence type="ECO:0000256" key="5">
    <source>
        <dbReference type="ARBA" id="ARBA00023136"/>
    </source>
</evidence>
<feature type="transmembrane region" description="Helical" evidence="7">
    <location>
        <begin position="433"/>
        <end position="458"/>
    </location>
</feature>
<evidence type="ECO:0000256" key="2">
    <source>
        <dbReference type="ARBA" id="ARBA00022692"/>
    </source>
</evidence>
<dbReference type="Proteomes" id="UP001595990">
    <property type="component" value="Unassembled WGS sequence"/>
</dbReference>
<evidence type="ECO:0000313" key="10">
    <source>
        <dbReference type="Proteomes" id="UP001595990"/>
    </source>
</evidence>
<feature type="transmembrane region" description="Helical" evidence="7">
    <location>
        <begin position="110"/>
        <end position="135"/>
    </location>
</feature>
<dbReference type="InterPro" id="IPR001932">
    <property type="entry name" value="PPM-type_phosphatase-like_dom"/>
</dbReference>
<evidence type="ECO:0000259" key="8">
    <source>
        <dbReference type="SMART" id="SM00331"/>
    </source>
</evidence>
<feature type="transmembrane region" description="Helical" evidence="7">
    <location>
        <begin position="261"/>
        <end position="283"/>
    </location>
</feature>
<gene>
    <name evidence="9" type="ORF">ACFPEN_30280</name>
</gene>
<keyword evidence="3" id="KW-0378">Hydrolase</keyword>
<dbReference type="PANTHER" id="PTHR43156:SF2">
    <property type="entry name" value="STAGE II SPORULATION PROTEIN E"/>
    <property type="match status" value="1"/>
</dbReference>
<proteinExistence type="predicted"/>
<evidence type="ECO:0000256" key="3">
    <source>
        <dbReference type="ARBA" id="ARBA00022801"/>
    </source>
</evidence>
<dbReference type="Gene3D" id="3.30.565.10">
    <property type="entry name" value="Histidine kinase-like ATPase, C-terminal domain"/>
    <property type="match status" value="1"/>
</dbReference>
<feature type="region of interest" description="Disordered" evidence="6">
    <location>
        <begin position="1"/>
        <end position="20"/>
    </location>
</feature>
<dbReference type="Gene3D" id="3.60.40.10">
    <property type="entry name" value="PPM-type phosphatase domain"/>
    <property type="match status" value="1"/>
</dbReference>
<keyword evidence="5 7" id="KW-0472">Membrane</keyword>
<accession>A0ABV9BT56</accession>
<dbReference type="CDD" id="cd16936">
    <property type="entry name" value="HATPase_RsbW-like"/>
    <property type="match status" value="1"/>
</dbReference>
<dbReference type="SMART" id="SM00331">
    <property type="entry name" value="PP2C_SIG"/>
    <property type="match status" value="1"/>
</dbReference>
<reference evidence="10" key="1">
    <citation type="journal article" date="2019" name="Int. J. Syst. Evol. Microbiol.">
        <title>The Global Catalogue of Microorganisms (GCM) 10K type strain sequencing project: providing services to taxonomists for standard genome sequencing and annotation.</title>
        <authorList>
            <consortium name="The Broad Institute Genomics Platform"/>
            <consortium name="The Broad Institute Genome Sequencing Center for Infectious Disease"/>
            <person name="Wu L."/>
            <person name="Ma J."/>
        </authorList>
    </citation>
    <scope>NUCLEOTIDE SEQUENCE [LARGE SCALE GENOMIC DNA]</scope>
    <source>
        <strain evidence="10">CECT 8064</strain>
    </source>
</reference>
<keyword evidence="4 7" id="KW-1133">Transmembrane helix</keyword>
<comment type="caution">
    <text evidence="9">The sequence shown here is derived from an EMBL/GenBank/DDBJ whole genome shotgun (WGS) entry which is preliminary data.</text>
</comment>
<evidence type="ECO:0000256" key="1">
    <source>
        <dbReference type="ARBA" id="ARBA00004141"/>
    </source>
</evidence>
<dbReference type="PANTHER" id="PTHR43156">
    <property type="entry name" value="STAGE II SPORULATION PROTEIN E-RELATED"/>
    <property type="match status" value="1"/>
</dbReference>